<dbReference type="Gene3D" id="2.60.40.10">
    <property type="entry name" value="Immunoglobulins"/>
    <property type="match status" value="1"/>
</dbReference>
<feature type="domain" description="DUF4114" evidence="1">
    <location>
        <begin position="1231"/>
        <end position="1314"/>
    </location>
</feature>
<proteinExistence type="predicted"/>
<gene>
    <name evidence="2" type="ORF">dnm_005990</name>
</gene>
<dbReference type="InterPro" id="IPR036439">
    <property type="entry name" value="Dockerin_dom_sf"/>
</dbReference>
<dbReference type="GO" id="GO:0000272">
    <property type="term" value="P:polysaccharide catabolic process"/>
    <property type="evidence" value="ECO:0007669"/>
    <property type="project" value="InterPro"/>
</dbReference>
<dbReference type="EMBL" id="CP061800">
    <property type="protein sequence ID" value="QTA84600.1"/>
    <property type="molecule type" value="Genomic_DNA"/>
</dbReference>
<dbReference type="InterPro" id="IPR018247">
    <property type="entry name" value="EF_Hand_1_Ca_BS"/>
</dbReference>
<dbReference type="Gene3D" id="1.10.1330.10">
    <property type="entry name" value="Dockerin domain"/>
    <property type="match status" value="1"/>
</dbReference>
<organism evidence="2 3">
    <name type="scientific">Desulfonema magnum</name>
    <dbReference type="NCBI Taxonomy" id="45655"/>
    <lineage>
        <taxon>Bacteria</taxon>
        <taxon>Pseudomonadati</taxon>
        <taxon>Thermodesulfobacteriota</taxon>
        <taxon>Desulfobacteria</taxon>
        <taxon>Desulfobacterales</taxon>
        <taxon>Desulfococcaceae</taxon>
        <taxon>Desulfonema</taxon>
    </lineage>
</organism>
<dbReference type="InterPro" id="IPR013783">
    <property type="entry name" value="Ig-like_fold"/>
</dbReference>
<dbReference type="Pfam" id="PF13448">
    <property type="entry name" value="DUF4114"/>
    <property type="match status" value="1"/>
</dbReference>
<sequence>MQGNVNAQDGEIEGVFEPAFVQGTVTLNGSGSKATIKIFKDTSTPIISEPVGADGTYKTIIGGPLKGSSETWTYEVWCEAFAEDGKSRLFSEKQTIHVGYGTTITADFSLTTSRINGKITAPGTISSGSLNVKDAKNNTVVSDLRPDADGNFSFTAQPGTVKISGSVVSGGKTYSITQKSVTVAENGTTTVEYVIYAGYISGKLTIGGSSISNTRISASGGESTSTDANGNYSLVVLTSEQGTKPFTVSCPTVSMDNGKVQMYLKSQTVDVGYDDHTTLNFTINTGQINGKIALPDGITISGGTLRAKDANGTALSRTTNISADGSFTLPVQAGSGIVVYGSVVLNGKSYNLAEKTVNVASGGNINVGWTIGSAQIKGKVTLSGKAVGNADITVSPSGFSTLNAKTGENGEYSFTLMISEGDSHSCKIQCKNVRVSTGGTLNFEPVNFSVSYGQIQTINFNVEPGYVTGKIGSADVEVSGGKLYAKKAGTSSQISSADITGAEGNFSIPIYPDTDIVVWGYVIIDGCQLSLAGKTVSVSANQTSTLTWTIQPAEIYGRVSVGNTGVSAARITVSGTCSKTSTTGTNGYYSVVTYMSENSTGQMTVSCSNAKVDNGKTTLSFKSQSVSLSAGGGKEVNFHIASPTTVSGRLSYGGTGTSGTRTIRNGTLCADIKCSNTRVCTSVNADGTYVFPVGDDCDDIVISGNFTLENGMSWIINSQSMDMEANLEEINFPSKPLNGVIKGTVTLDGLENSGNTINRHYFTSSAGSVNINNNGGEYSFVLPANTYHFCTSSYHTETYLNGGDDYFIHPHASYDADKISLKAGEEITNNVLTQAAFIRGEVVLDYGDTCNSNAGISSGEIRAYGVDGTDTENGFAKDKIGGGAAYDLVVSQGDWHVQNIHLNINGTTKKGDNINSVLDITDYSEAFSLEAAEVMDQDIVYESGIITVKFIVPEGVKLRNPRIEGELVISDDDGNEKIVSTVSARGSSATVEVGRLPFAGLRGKYNLKAVADVIYGTRVLPDRIFGELPVRVRECEHEVNPGGPDIVINTPTSGYTTCDDKILVSGVTTHQDEIAEIVINGESVEFESTNNPEDEYEVSFSGYADLDMDGNSVEVTVTTVEGETSTDTVIVTRYIAGVFTVGDDGVVTMDWLYDGGRYEGELGIFSLTGMERFEPNSTEFIKEAATRAISNTTQGYVVISDATEAARFSGSLGENKEWNSGIYRGVREFRMTPGDTFATILVPNFTLAELCDDPGTDNVQMRPLFSLASSNPEHDLYLGQIADINGAGNAFIYEDKNFICSDKDYNDLIFQVQGVIVCEGKAPTMDSLIEDGIMRADNDWREFTDLGKAVVDHIEAVPTPVRMSVSVEGAADLLVYDAQGRECSKYGAHIAGSVFETNDSGNDIISLPALKSGEYRMVLHAQGNGGNCRLIIKEHEGDAQVFSETKSARIAGAQTLMSEVTVDSDLVISHVSDLKVPADEEGNPLAYDFDGNGITDDSDIAKVSVRWDAEEGDDDYDAFYDLDGDGYIGILDIMQVVNSQPVQE</sequence>
<evidence type="ECO:0000313" key="2">
    <source>
        <dbReference type="EMBL" id="QTA84600.1"/>
    </source>
</evidence>
<dbReference type="KEGG" id="dmm:dnm_005990"/>
<dbReference type="Proteomes" id="UP000663722">
    <property type="component" value="Chromosome"/>
</dbReference>
<keyword evidence="3" id="KW-1185">Reference proteome</keyword>
<accession>A0A975GKK0</accession>
<reference evidence="2" key="1">
    <citation type="journal article" date="2021" name="Microb. Physiol.">
        <title>Proteogenomic Insights into the Physiology of Marine, Sulfate-Reducing, Filamentous Desulfonema limicola and Desulfonema magnum.</title>
        <authorList>
            <person name="Schnaars V."/>
            <person name="Wohlbrand L."/>
            <person name="Scheve S."/>
            <person name="Hinrichs C."/>
            <person name="Reinhardt R."/>
            <person name="Rabus R."/>
        </authorList>
    </citation>
    <scope>NUCLEOTIDE SEQUENCE</scope>
    <source>
        <strain evidence="2">4be13</strain>
    </source>
</reference>
<evidence type="ECO:0000259" key="1">
    <source>
        <dbReference type="Pfam" id="PF13448"/>
    </source>
</evidence>
<protein>
    <submittedName>
        <fullName evidence="2">DUF4114</fullName>
    </submittedName>
</protein>
<name>A0A975GKK0_9BACT</name>
<evidence type="ECO:0000313" key="3">
    <source>
        <dbReference type="Proteomes" id="UP000663722"/>
    </source>
</evidence>
<dbReference type="PROSITE" id="PS00018">
    <property type="entry name" value="EF_HAND_1"/>
    <property type="match status" value="1"/>
</dbReference>
<dbReference type="InterPro" id="IPR025193">
    <property type="entry name" value="DUF4114"/>
</dbReference>